<keyword evidence="8 16" id="KW-0378">Hydrolase</keyword>
<keyword evidence="14 16" id="KW-0326">Glycosidase</keyword>
<evidence type="ECO:0000256" key="3">
    <source>
        <dbReference type="ARBA" id="ARBA00008773"/>
    </source>
</evidence>
<dbReference type="InterPro" id="IPR000490">
    <property type="entry name" value="Glyco_hydro_17"/>
</dbReference>
<evidence type="ECO:0000256" key="8">
    <source>
        <dbReference type="ARBA" id="ARBA00022801"/>
    </source>
</evidence>
<dbReference type="Pfam" id="PF00332">
    <property type="entry name" value="Glyco_hydro_17"/>
    <property type="match status" value="1"/>
</dbReference>
<keyword evidence="6" id="KW-0336">GPI-anchor</keyword>
<evidence type="ECO:0000256" key="7">
    <source>
        <dbReference type="ARBA" id="ARBA00022729"/>
    </source>
</evidence>
<dbReference type="Gene3D" id="1.20.58.1040">
    <property type="match status" value="1"/>
</dbReference>
<comment type="catalytic activity">
    <reaction evidence="1">
        <text>Hydrolysis of (1-&gt;3)-beta-D-glucosidic linkages in (1-&gt;3)-beta-D-glucans.</text>
        <dbReference type="EC" id="3.2.1.39"/>
    </reaction>
</comment>
<reference evidence="20" key="1">
    <citation type="journal article" date="2019" name="Curr. Biol.">
        <title>Genome Sequence of Striga asiatica Provides Insight into the Evolution of Plant Parasitism.</title>
        <authorList>
            <person name="Yoshida S."/>
            <person name="Kim S."/>
            <person name="Wafula E.K."/>
            <person name="Tanskanen J."/>
            <person name="Kim Y.M."/>
            <person name="Honaas L."/>
            <person name="Yang Z."/>
            <person name="Spallek T."/>
            <person name="Conn C.E."/>
            <person name="Ichihashi Y."/>
            <person name="Cheong K."/>
            <person name="Cui S."/>
            <person name="Der J.P."/>
            <person name="Gundlach H."/>
            <person name="Jiao Y."/>
            <person name="Hori C."/>
            <person name="Ishida J.K."/>
            <person name="Kasahara H."/>
            <person name="Kiba T."/>
            <person name="Kim M.S."/>
            <person name="Koo N."/>
            <person name="Laohavisit A."/>
            <person name="Lee Y.H."/>
            <person name="Lumba S."/>
            <person name="McCourt P."/>
            <person name="Mortimer J.C."/>
            <person name="Mutuku J.M."/>
            <person name="Nomura T."/>
            <person name="Sasaki-Sekimoto Y."/>
            <person name="Seto Y."/>
            <person name="Wang Y."/>
            <person name="Wakatake T."/>
            <person name="Sakakibara H."/>
            <person name="Demura T."/>
            <person name="Yamaguchi S."/>
            <person name="Yoneyama K."/>
            <person name="Manabe R.I."/>
            <person name="Nelson D.C."/>
            <person name="Schulman A.H."/>
            <person name="Timko M.P."/>
            <person name="dePamphilis C.W."/>
            <person name="Choi D."/>
            <person name="Shirasu K."/>
        </authorList>
    </citation>
    <scope>NUCLEOTIDE SEQUENCE [LARGE SCALE GENOMIC DNA]</scope>
    <source>
        <strain evidence="20">cv. UVA1</strain>
    </source>
</reference>
<dbReference type="FunFam" id="1.20.58.1040:FF:000002">
    <property type="entry name" value="Glucan endo-1,3-beta-glucosidase 8"/>
    <property type="match status" value="1"/>
</dbReference>
<keyword evidence="13" id="KW-0449">Lipoprotein</keyword>
<feature type="transmembrane region" description="Helical" evidence="17">
    <location>
        <begin position="486"/>
        <end position="503"/>
    </location>
</feature>
<evidence type="ECO:0000256" key="6">
    <source>
        <dbReference type="ARBA" id="ARBA00022622"/>
    </source>
</evidence>
<dbReference type="OrthoDB" id="408788at2759"/>
<dbReference type="InterPro" id="IPR012946">
    <property type="entry name" value="X8"/>
</dbReference>
<dbReference type="PANTHER" id="PTHR32227">
    <property type="entry name" value="GLUCAN ENDO-1,3-BETA-GLUCOSIDASE BG1-RELATED-RELATED"/>
    <property type="match status" value="1"/>
</dbReference>
<name>A0A5A7R7J4_STRAF</name>
<evidence type="ECO:0000313" key="19">
    <source>
        <dbReference type="EMBL" id="GER52231.1"/>
    </source>
</evidence>
<dbReference type="EC" id="3.2.1.39" evidence="4"/>
<comment type="caution">
    <text evidence="19">The sequence shown here is derived from an EMBL/GenBank/DDBJ whole genome shotgun (WGS) entry which is preliminary data.</text>
</comment>
<dbReference type="GO" id="GO:0042973">
    <property type="term" value="F:glucan endo-1,3-beta-D-glucosidase activity"/>
    <property type="evidence" value="ECO:0007669"/>
    <property type="project" value="UniProtKB-EC"/>
</dbReference>
<dbReference type="Gene3D" id="3.20.20.80">
    <property type="entry name" value="Glycosidases"/>
    <property type="match status" value="1"/>
</dbReference>
<evidence type="ECO:0000256" key="5">
    <source>
        <dbReference type="ARBA" id="ARBA00022475"/>
    </source>
</evidence>
<evidence type="ECO:0000256" key="16">
    <source>
        <dbReference type="RuleBase" id="RU004336"/>
    </source>
</evidence>
<dbReference type="SMART" id="SM00768">
    <property type="entry name" value="X8"/>
    <property type="match status" value="1"/>
</dbReference>
<sequence>MSKNFLVEKVLRMENVHSHEHHPKLLILYLVFVNSMVTLATSTVGVNWGTVATHLLPAQNVVNMLTDNGFDKVKLFDADRSILEALCGTNIQVMVAVPNYMLEEMSLDPGAATSWVEDNITAYAYPGGVNIRYVAVGNEPFLKTYNGTYLKQTLPALRNIQESINRAGLGSQIKATVPFNADIYNSPDSNPVPSAGDFRLEIRDLAVQIIQYLYSNGAPFVVNIYPFLSLYGNPYFPLDYAFFDGTNQPLRDGSYVYTNVFDANFDTLVWSLAKAGYPDMKIIVGEVGWPTDGNKHANIQNAKRFNEGLIRHVVSGKGTPAREGKMDVYLFSLIDEDSKSIEPGSFERHWGVFEFDGMPKYELDLSGMRKNEGLIAVQGVKYMARRWCVLNSRVKDTNKELPGNVDYACSLSDCTALGYGSSCNHLSAEGNASYAFNMYYQLKDQHAWDCSFSGLSTITDEDPSDDRCRFPVMIACSHSMLMKKKMVNILVVVLQGCMVFLFLESDV</sequence>
<proteinExistence type="inferred from homology"/>
<feature type="domain" description="X8" evidence="18">
    <location>
        <begin position="386"/>
        <end position="470"/>
    </location>
</feature>
<organism evidence="19 20">
    <name type="scientific">Striga asiatica</name>
    <name type="common">Asiatic witchweed</name>
    <name type="synonym">Buchnera asiatica</name>
    <dbReference type="NCBI Taxonomy" id="4170"/>
    <lineage>
        <taxon>Eukaryota</taxon>
        <taxon>Viridiplantae</taxon>
        <taxon>Streptophyta</taxon>
        <taxon>Embryophyta</taxon>
        <taxon>Tracheophyta</taxon>
        <taxon>Spermatophyta</taxon>
        <taxon>Magnoliopsida</taxon>
        <taxon>eudicotyledons</taxon>
        <taxon>Gunneridae</taxon>
        <taxon>Pentapetalae</taxon>
        <taxon>asterids</taxon>
        <taxon>lamiids</taxon>
        <taxon>Lamiales</taxon>
        <taxon>Orobanchaceae</taxon>
        <taxon>Buchnereae</taxon>
        <taxon>Striga</taxon>
    </lineage>
</organism>
<protein>
    <recommendedName>
        <fullName evidence="4">glucan endo-1,3-beta-D-glucosidase</fullName>
        <ecNumber evidence="4">3.2.1.39</ecNumber>
    </recommendedName>
</protein>
<evidence type="ECO:0000256" key="9">
    <source>
        <dbReference type="ARBA" id="ARBA00022821"/>
    </source>
</evidence>
<dbReference type="GO" id="GO:0006952">
    <property type="term" value="P:defense response"/>
    <property type="evidence" value="ECO:0007669"/>
    <property type="project" value="UniProtKB-KW"/>
</dbReference>
<dbReference type="GO" id="GO:0098552">
    <property type="term" value="C:side of membrane"/>
    <property type="evidence" value="ECO:0007669"/>
    <property type="project" value="UniProtKB-KW"/>
</dbReference>
<keyword evidence="5" id="KW-1003">Cell membrane</keyword>
<evidence type="ECO:0000256" key="11">
    <source>
        <dbReference type="ARBA" id="ARBA00023157"/>
    </source>
</evidence>
<evidence type="ECO:0000256" key="13">
    <source>
        <dbReference type="ARBA" id="ARBA00023288"/>
    </source>
</evidence>
<evidence type="ECO:0000256" key="14">
    <source>
        <dbReference type="ARBA" id="ARBA00023295"/>
    </source>
</evidence>
<evidence type="ECO:0000256" key="2">
    <source>
        <dbReference type="ARBA" id="ARBA00004609"/>
    </source>
</evidence>
<evidence type="ECO:0000313" key="20">
    <source>
        <dbReference type="Proteomes" id="UP000325081"/>
    </source>
</evidence>
<keyword evidence="17" id="KW-0812">Transmembrane</keyword>
<evidence type="ECO:0000256" key="10">
    <source>
        <dbReference type="ARBA" id="ARBA00023136"/>
    </source>
</evidence>
<comment type="similarity">
    <text evidence="3 15">Belongs to the glycosyl hydrolase 17 family.</text>
</comment>
<dbReference type="GO" id="GO:0005886">
    <property type="term" value="C:plasma membrane"/>
    <property type="evidence" value="ECO:0007669"/>
    <property type="project" value="UniProtKB-SubCell"/>
</dbReference>
<evidence type="ECO:0000256" key="12">
    <source>
        <dbReference type="ARBA" id="ARBA00023180"/>
    </source>
</evidence>
<dbReference type="AlphaFoldDB" id="A0A5A7R7J4"/>
<keyword evidence="20" id="KW-1185">Reference proteome</keyword>
<keyword evidence="10 17" id="KW-0472">Membrane</keyword>
<dbReference type="GO" id="GO:0005975">
    <property type="term" value="P:carbohydrate metabolic process"/>
    <property type="evidence" value="ECO:0007669"/>
    <property type="project" value="InterPro"/>
</dbReference>
<keyword evidence="9" id="KW-0611">Plant defense</keyword>
<dbReference type="InterPro" id="IPR044965">
    <property type="entry name" value="Glyco_hydro_17_plant"/>
</dbReference>
<evidence type="ECO:0000256" key="4">
    <source>
        <dbReference type="ARBA" id="ARBA00012780"/>
    </source>
</evidence>
<keyword evidence="17" id="KW-1133">Transmembrane helix</keyword>
<keyword evidence="7" id="KW-0732">Signal</keyword>
<keyword evidence="12" id="KW-0325">Glycoprotein</keyword>
<dbReference type="Proteomes" id="UP000325081">
    <property type="component" value="Unassembled WGS sequence"/>
</dbReference>
<evidence type="ECO:0000256" key="1">
    <source>
        <dbReference type="ARBA" id="ARBA00000382"/>
    </source>
</evidence>
<evidence type="ECO:0000256" key="17">
    <source>
        <dbReference type="SAM" id="Phobius"/>
    </source>
</evidence>
<comment type="subcellular location">
    <subcellularLocation>
        <location evidence="2">Cell membrane</location>
        <topology evidence="2">Lipid-anchor</topology>
        <topology evidence="2">GPI-anchor</topology>
    </subcellularLocation>
</comment>
<evidence type="ECO:0000259" key="18">
    <source>
        <dbReference type="SMART" id="SM00768"/>
    </source>
</evidence>
<dbReference type="PROSITE" id="PS00587">
    <property type="entry name" value="GLYCOSYL_HYDROL_F17"/>
    <property type="match status" value="1"/>
</dbReference>
<dbReference type="InterPro" id="IPR017853">
    <property type="entry name" value="GH"/>
</dbReference>
<evidence type="ECO:0000256" key="15">
    <source>
        <dbReference type="RuleBase" id="RU004335"/>
    </source>
</evidence>
<dbReference type="EMBL" id="BKCP01010181">
    <property type="protein sequence ID" value="GER52231.1"/>
    <property type="molecule type" value="Genomic_DNA"/>
</dbReference>
<accession>A0A5A7R7J4</accession>
<dbReference type="Pfam" id="PF07983">
    <property type="entry name" value="X8"/>
    <property type="match status" value="1"/>
</dbReference>
<dbReference type="FunFam" id="3.20.20.80:FF:000008">
    <property type="entry name" value="Glucan endo-1,3-beta-glucosidase 5"/>
    <property type="match status" value="1"/>
</dbReference>
<keyword evidence="11" id="KW-1015">Disulfide bond</keyword>
<dbReference type="SUPFAM" id="SSF51445">
    <property type="entry name" value="(Trans)glycosidases"/>
    <property type="match status" value="1"/>
</dbReference>
<gene>
    <name evidence="19" type="ORF">STAS_29668</name>
</gene>